<gene>
    <name evidence="2" type="ORF">HCU01_01800</name>
    <name evidence="3" type="ORF">SAMN05660971_00670</name>
</gene>
<dbReference type="InterPro" id="IPR032710">
    <property type="entry name" value="NTF2-like_dom_sf"/>
</dbReference>
<keyword evidence="5" id="KW-1185">Reference proteome</keyword>
<dbReference type="Gene3D" id="3.10.450.50">
    <property type="match status" value="1"/>
</dbReference>
<organism evidence="3 4">
    <name type="scientific">Halomonas cupida</name>
    <dbReference type="NCBI Taxonomy" id="44933"/>
    <lineage>
        <taxon>Bacteria</taxon>
        <taxon>Pseudomonadati</taxon>
        <taxon>Pseudomonadota</taxon>
        <taxon>Gammaproteobacteria</taxon>
        <taxon>Oceanospirillales</taxon>
        <taxon>Halomonadaceae</taxon>
        <taxon>Halomonas</taxon>
    </lineage>
</organism>
<name>A0A1M7AWT8_9GAMM</name>
<dbReference type="AlphaFoldDB" id="A0A1M7AWT8"/>
<feature type="domain" description="YchJ-like middle NTF2-like" evidence="1">
    <location>
        <begin position="18"/>
        <end position="122"/>
    </location>
</feature>
<protein>
    <submittedName>
        <fullName evidence="3">SEC-C motif-containing protein</fullName>
    </submittedName>
</protein>
<reference evidence="2 5" key="2">
    <citation type="submission" date="2019-07" db="EMBL/GenBank/DDBJ databases">
        <title>Whole genome shotgun sequence of Halomonas cupida NBRC 102219.</title>
        <authorList>
            <person name="Hosoyama A."/>
            <person name="Uohara A."/>
            <person name="Ohji S."/>
            <person name="Ichikawa N."/>
        </authorList>
    </citation>
    <scope>NUCLEOTIDE SEQUENCE [LARGE SCALE GENOMIC DNA]</scope>
    <source>
        <strain evidence="2 5">NBRC 102219</strain>
    </source>
</reference>
<dbReference type="Proteomes" id="UP000184123">
    <property type="component" value="Unassembled WGS sequence"/>
</dbReference>
<evidence type="ECO:0000313" key="5">
    <source>
        <dbReference type="Proteomes" id="UP000321726"/>
    </source>
</evidence>
<dbReference type="SUPFAM" id="SSF54427">
    <property type="entry name" value="NTF2-like"/>
    <property type="match status" value="1"/>
</dbReference>
<dbReference type="InterPro" id="IPR048469">
    <property type="entry name" value="YchJ-like_M"/>
</dbReference>
<evidence type="ECO:0000313" key="4">
    <source>
        <dbReference type="Proteomes" id="UP000184123"/>
    </source>
</evidence>
<dbReference type="PANTHER" id="PTHR33747:SF1">
    <property type="entry name" value="ADENYLATE CYCLASE-ASSOCIATED CAP C-TERMINAL DOMAIN-CONTAINING PROTEIN"/>
    <property type="match status" value="1"/>
</dbReference>
<evidence type="ECO:0000313" key="3">
    <source>
        <dbReference type="EMBL" id="SHL47107.1"/>
    </source>
</evidence>
<accession>A0A1M7AWT8</accession>
<dbReference type="Pfam" id="PF02810">
    <property type="entry name" value="SEC-C"/>
    <property type="match status" value="1"/>
</dbReference>
<sequence>MALADCCQPLHDGAVAGTPEALMRSRYSAFALGRHNYLLNSWHSTTRPAELNADDTHWVRLEIVDHGVDESDGEPRGHVHFRAFFCEGLEGREGRAGRSRWGMLEERSRFLREQGHWRYVDGQPRVSRLKPGRNDACPCGSGRKLKQCCGN</sequence>
<dbReference type="PANTHER" id="PTHR33747">
    <property type="entry name" value="UPF0225 PROTEIN SCO1677"/>
    <property type="match status" value="1"/>
</dbReference>
<evidence type="ECO:0000313" key="2">
    <source>
        <dbReference type="EMBL" id="GEN22231.1"/>
    </source>
</evidence>
<dbReference type="EMBL" id="FRCA01000001">
    <property type="protein sequence ID" value="SHL47107.1"/>
    <property type="molecule type" value="Genomic_DNA"/>
</dbReference>
<evidence type="ECO:0000259" key="1">
    <source>
        <dbReference type="Pfam" id="PF17775"/>
    </source>
</evidence>
<dbReference type="EMBL" id="BJXU01000004">
    <property type="protein sequence ID" value="GEN22231.1"/>
    <property type="molecule type" value="Genomic_DNA"/>
</dbReference>
<dbReference type="SUPFAM" id="SSF103642">
    <property type="entry name" value="Sec-C motif"/>
    <property type="match status" value="1"/>
</dbReference>
<proteinExistence type="predicted"/>
<dbReference type="Proteomes" id="UP000321726">
    <property type="component" value="Unassembled WGS sequence"/>
</dbReference>
<reference evidence="3 4" key="1">
    <citation type="submission" date="2016-11" db="EMBL/GenBank/DDBJ databases">
        <authorList>
            <person name="Jaros S."/>
            <person name="Januszkiewicz K."/>
            <person name="Wedrychowicz H."/>
        </authorList>
    </citation>
    <scope>NUCLEOTIDE SEQUENCE [LARGE SCALE GENOMIC DNA]</scope>
    <source>
        <strain evidence="3 4">DSM 4740</strain>
    </source>
</reference>
<dbReference type="Pfam" id="PF17775">
    <property type="entry name" value="YchJ_M-like"/>
    <property type="match status" value="1"/>
</dbReference>
<dbReference type="STRING" id="44933.SAMN05660971_00670"/>
<dbReference type="InterPro" id="IPR004027">
    <property type="entry name" value="SEC_C_motif"/>
</dbReference>